<reference evidence="1 2" key="1">
    <citation type="submission" date="2022-04" db="EMBL/GenBank/DDBJ databases">
        <title>Paracoccus sp. YLB-12 draft genome sequence.</title>
        <authorList>
            <person name="Yu L."/>
        </authorList>
    </citation>
    <scope>NUCLEOTIDE SEQUENCE [LARGE SCALE GENOMIC DNA]</scope>
    <source>
        <strain evidence="1 2">YLB-12</strain>
    </source>
</reference>
<dbReference type="Proteomes" id="UP001320702">
    <property type="component" value="Unassembled WGS sequence"/>
</dbReference>
<dbReference type="InterPro" id="IPR011929">
    <property type="entry name" value="Phage_pept_NlpC/P60"/>
</dbReference>
<keyword evidence="2" id="KW-1185">Reference proteome</keyword>
<name>A0ABT2K934_9RHOB</name>
<sequence length="144" mass="15910">MGDGDRVVAIARGWIGTPYVHQASVQGAGADCLGLIRGIWRSLYGCEPEATPEYTPDWGEFRADEPLLAGAARHLVPIVRTDPFCEGQVLLFRMRQGAVAKHLGIVSVAQDPARFLDAYTHHGVIESQLTSPWRQRIAARFRFP</sequence>
<accession>A0ABT2K934</accession>
<evidence type="ECO:0000313" key="2">
    <source>
        <dbReference type="Proteomes" id="UP001320702"/>
    </source>
</evidence>
<dbReference type="SUPFAM" id="SSF54001">
    <property type="entry name" value="Cysteine proteinases"/>
    <property type="match status" value="1"/>
</dbReference>
<dbReference type="NCBIfam" id="TIGR02219">
    <property type="entry name" value="phage_NlpC_fam"/>
    <property type="match status" value="1"/>
</dbReference>
<dbReference type="InterPro" id="IPR038765">
    <property type="entry name" value="Papain-like_cys_pep_sf"/>
</dbReference>
<organism evidence="1 2">
    <name type="scientific">Paracoccus maritimus</name>
    <dbReference type="NCBI Taxonomy" id="2933292"/>
    <lineage>
        <taxon>Bacteria</taxon>
        <taxon>Pseudomonadati</taxon>
        <taxon>Pseudomonadota</taxon>
        <taxon>Alphaproteobacteria</taxon>
        <taxon>Rhodobacterales</taxon>
        <taxon>Paracoccaceae</taxon>
        <taxon>Paracoccus</taxon>
    </lineage>
</organism>
<comment type="caution">
    <text evidence="1">The sequence shown here is derived from an EMBL/GenBank/DDBJ whole genome shotgun (WGS) entry which is preliminary data.</text>
</comment>
<gene>
    <name evidence="1" type="ORF">MU516_05935</name>
</gene>
<evidence type="ECO:0000313" key="1">
    <source>
        <dbReference type="EMBL" id="MCT4332404.1"/>
    </source>
</evidence>
<dbReference type="EMBL" id="JANAVZ010000003">
    <property type="protein sequence ID" value="MCT4332404.1"/>
    <property type="molecule type" value="Genomic_DNA"/>
</dbReference>
<dbReference type="Gene3D" id="3.90.1720.10">
    <property type="entry name" value="endopeptidase domain like (from Nostoc punctiforme)"/>
    <property type="match status" value="1"/>
</dbReference>
<dbReference type="RefSeq" id="WP_260276310.1">
    <property type="nucleotide sequence ID" value="NZ_JANAVZ010000003.1"/>
</dbReference>
<protein>
    <submittedName>
        <fullName evidence="1">Peptidase</fullName>
    </submittedName>
</protein>
<proteinExistence type="predicted"/>